<dbReference type="RefSeq" id="WP_349215855.1">
    <property type="nucleotide sequence ID" value="NZ_JBBMFA010000086.1"/>
</dbReference>
<sequence length="352" mass="38124">MAGQTVHLHEKYAKKLDQAFTLESVVKGRLCREEEFVGARTVRISNVDTVPLNDYDRAATSNRYGTPTEVGDTVQELTMTQDKSFSAVIDKGNSVDQCINKAGRFMKIETEEAVIPAYDKYCLGRLCTLGGTIAGTAEAIGKDNVIQRMSAARQTFVNGKVPVANRTWYVNTGVFNALVETDQFKNLEKLGVKAVAKGQVGEMFGAPVVEVPDEYLPKGVNFLLVHKRAACAPEKIGDNNLHIDPPGISGNLIEGRYYYDCFVYGHKAVGIYVDVTTGDGVEVLAAPEISATDGAVTADGTVWYTTDGTDPRYSATRKMGKAPGAEAGTRVRAYQETEGKFPSPVAEKEITG</sequence>
<dbReference type="Proteomes" id="UP001477672">
    <property type="component" value="Unassembled WGS sequence"/>
</dbReference>
<comment type="caution">
    <text evidence="1">The sequence shown here is derived from an EMBL/GenBank/DDBJ whole genome shotgun (WGS) entry which is preliminary data.</text>
</comment>
<name>A0ABV1GET6_9FIRM</name>
<proteinExistence type="predicted"/>
<protein>
    <submittedName>
        <fullName evidence="1">Uncharacterized protein</fullName>
    </submittedName>
</protein>
<accession>A0ABV1GET6</accession>
<evidence type="ECO:0000313" key="2">
    <source>
        <dbReference type="Proteomes" id="UP001477672"/>
    </source>
</evidence>
<organism evidence="1 2">
    <name type="scientific">Ruthenibacterium intestinale</name>
    <dbReference type="NCBI Taxonomy" id="3133163"/>
    <lineage>
        <taxon>Bacteria</taxon>
        <taxon>Bacillati</taxon>
        <taxon>Bacillota</taxon>
        <taxon>Clostridia</taxon>
        <taxon>Eubacteriales</taxon>
        <taxon>Oscillospiraceae</taxon>
        <taxon>Ruthenibacterium</taxon>
    </lineage>
</organism>
<gene>
    <name evidence="1" type="ORF">WMO24_07880</name>
</gene>
<keyword evidence="2" id="KW-1185">Reference proteome</keyword>
<dbReference type="EMBL" id="JBBMFA010000086">
    <property type="protein sequence ID" value="MEQ2520347.1"/>
    <property type="molecule type" value="Genomic_DNA"/>
</dbReference>
<reference evidence="1 2" key="1">
    <citation type="submission" date="2024-03" db="EMBL/GenBank/DDBJ databases">
        <title>Human intestinal bacterial collection.</title>
        <authorList>
            <person name="Pauvert C."/>
            <person name="Hitch T.C.A."/>
            <person name="Clavel T."/>
        </authorList>
    </citation>
    <scope>NUCLEOTIDE SEQUENCE [LARGE SCALE GENOMIC DNA]</scope>
    <source>
        <strain evidence="1 2">CLA-JM-H11</strain>
    </source>
</reference>
<evidence type="ECO:0000313" key="1">
    <source>
        <dbReference type="EMBL" id="MEQ2520347.1"/>
    </source>
</evidence>